<evidence type="ECO:0000313" key="2">
    <source>
        <dbReference type="EnsemblPlants" id="OB01G32780.1"/>
    </source>
</evidence>
<accession>J3L222</accession>
<dbReference type="Proteomes" id="UP000006038">
    <property type="component" value="Chromosome 1"/>
</dbReference>
<dbReference type="HOGENOM" id="CLU_2187995_0_0_1"/>
<evidence type="ECO:0000256" key="1">
    <source>
        <dbReference type="SAM" id="MobiDB-lite"/>
    </source>
</evidence>
<feature type="region of interest" description="Disordered" evidence="1">
    <location>
        <begin position="1"/>
        <end position="40"/>
    </location>
</feature>
<protein>
    <submittedName>
        <fullName evidence="2">Uncharacterized protein</fullName>
    </submittedName>
</protein>
<proteinExistence type="predicted"/>
<name>J3L222_ORYBR</name>
<dbReference type="EnsemblPlants" id="OB01G32780.1">
    <property type="protein sequence ID" value="OB01G32780.1"/>
    <property type="gene ID" value="OB01G32780"/>
</dbReference>
<sequence length="109" mass="11731">MACIDKQWPNAVRKEPTPRDRPPLPRHGDQHVAIPAGVSSPHTNASIHTLLLPNDPYKERFRGWYSAATATGSTERQQLYSESSGGGITGGAGKGAVVKKWRLGVKAST</sequence>
<feature type="region of interest" description="Disordered" evidence="1">
    <location>
        <begin position="74"/>
        <end position="94"/>
    </location>
</feature>
<organism evidence="2">
    <name type="scientific">Oryza brachyantha</name>
    <name type="common">malo sina</name>
    <dbReference type="NCBI Taxonomy" id="4533"/>
    <lineage>
        <taxon>Eukaryota</taxon>
        <taxon>Viridiplantae</taxon>
        <taxon>Streptophyta</taxon>
        <taxon>Embryophyta</taxon>
        <taxon>Tracheophyta</taxon>
        <taxon>Spermatophyta</taxon>
        <taxon>Magnoliopsida</taxon>
        <taxon>Liliopsida</taxon>
        <taxon>Poales</taxon>
        <taxon>Poaceae</taxon>
        <taxon>BOP clade</taxon>
        <taxon>Oryzoideae</taxon>
        <taxon>Oryzeae</taxon>
        <taxon>Oryzinae</taxon>
        <taxon>Oryza</taxon>
    </lineage>
</organism>
<feature type="compositionally biased region" description="Basic and acidic residues" evidence="1">
    <location>
        <begin position="12"/>
        <end position="30"/>
    </location>
</feature>
<dbReference type="Gramene" id="OB01G32780.1">
    <property type="protein sequence ID" value="OB01G32780.1"/>
    <property type="gene ID" value="OB01G32780"/>
</dbReference>
<reference evidence="2" key="2">
    <citation type="submission" date="2013-04" db="UniProtKB">
        <authorList>
            <consortium name="EnsemblPlants"/>
        </authorList>
    </citation>
    <scope>IDENTIFICATION</scope>
</reference>
<reference evidence="2" key="1">
    <citation type="journal article" date="2013" name="Nat. Commun.">
        <title>Whole-genome sequencing of Oryza brachyantha reveals mechanisms underlying Oryza genome evolution.</title>
        <authorList>
            <person name="Chen J."/>
            <person name="Huang Q."/>
            <person name="Gao D."/>
            <person name="Wang J."/>
            <person name="Lang Y."/>
            <person name="Liu T."/>
            <person name="Li B."/>
            <person name="Bai Z."/>
            <person name="Luis Goicoechea J."/>
            <person name="Liang C."/>
            <person name="Chen C."/>
            <person name="Zhang W."/>
            <person name="Sun S."/>
            <person name="Liao Y."/>
            <person name="Zhang X."/>
            <person name="Yang L."/>
            <person name="Song C."/>
            <person name="Wang M."/>
            <person name="Shi J."/>
            <person name="Liu G."/>
            <person name="Liu J."/>
            <person name="Zhou H."/>
            <person name="Zhou W."/>
            <person name="Yu Q."/>
            <person name="An N."/>
            <person name="Chen Y."/>
            <person name="Cai Q."/>
            <person name="Wang B."/>
            <person name="Liu B."/>
            <person name="Min J."/>
            <person name="Huang Y."/>
            <person name="Wu H."/>
            <person name="Li Z."/>
            <person name="Zhang Y."/>
            <person name="Yin Y."/>
            <person name="Song W."/>
            <person name="Jiang J."/>
            <person name="Jackson S.A."/>
            <person name="Wing R.A."/>
            <person name="Wang J."/>
            <person name="Chen M."/>
        </authorList>
    </citation>
    <scope>NUCLEOTIDE SEQUENCE [LARGE SCALE GENOMIC DNA]</scope>
    <source>
        <strain evidence="2">cv. IRGC 101232</strain>
    </source>
</reference>
<dbReference type="AlphaFoldDB" id="J3L222"/>
<feature type="compositionally biased region" description="Gly residues" evidence="1">
    <location>
        <begin position="84"/>
        <end position="94"/>
    </location>
</feature>
<feature type="compositionally biased region" description="Polar residues" evidence="1">
    <location>
        <begin position="74"/>
        <end position="83"/>
    </location>
</feature>
<evidence type="ECO:0000313" key="3">
    <source>
        <dbReference type="Proteomes" id="UP000006038"/>
    </source>
</evidence>
<keyword evidence="3" id="KW-1185">Reference proteome</keyword>